<feature type="compositionally biased region" description="Low complexity" evidence="1">
    <location>
        <begin position="414"/>
        <end position="433"/>
    </location>
</feature>
<reference evidence="3" key="1">
    <citation type="journal article" date="2019" name="Int. J. Syst. Evol. Microbiol.">
        <title>The Global Catalogue of Microorganisms (GCM) 10K type strain sequencing project: providing services to taxonomists for standard genome sequencing and annotation.</title>
        <authorList>
            <consortium name="The Broad Institute Genomics Platform"/>
            <consortium name="The Broad Institute Genome Sequencing Center for Infectious Disease"/>
            <person name="Wu L."/>
            <person name="Ma J."/>
        </authorList>
    </citation>
    <scope>NUCLEOTIDE SEQUENCE [LARGE SCALE GENOMIC DNA]</scope>
    <source>
        <strain evidence="3">CGMCC 4.7683</strain>
    </source>
</reference>
<feature type="compositionally biased region" description="Basic and acidic residues" evidence="1">
    <location>
        <begin position="440"/>
        <end position="454"/>
    </location>
</feature>
<gene>
    <name evidence="2" type="ORF">GCM10017790_59140</name>
</gene>
<feature type="compositionally biased region" description="Gly residues" evidence="1">
    <location>
        <begin position="398"/>
        <end position="413"/>
    </location>
</feature>
<feature type="compositionally biased region" description="Basic and acidic residues" evidence="1">
    <location>
        <begin position="478"/>
        <end position="496"/>
    </location>
</feature>
<sequence>MSDSQGTPPLVGQYAAPSPSLDPSYFSSVEAIDSAVNDIVFNSDGSQASLSRSTSAEAWYTLEGNVNVATEALAAINDRFAKEIKALRDALEGDTGDGFTKYATAILNTSEDVYKTLAEKQFGRAMGNIGHASQIFADGYWRIHEAADETRQNLLNSLTTNAENQVGQAESVAQVSQIQAQYDLDVKAMYEKMDIALLKDLQNALGALGTQYNDRGAELVPLYISDGNTATAAPLAQPNEPKRVMRSVGPQQTGSAGQNQAQPNLPAEQYKPDTVVSGEGAQPNLPAEQYKPDTVVPGEGAQPNLPASQYGPTTAIPTEGTQPNLPKEKYEPDTVAQPNLPKEKFEPGSLDSAGGATQSTQSPGPTNPGVSPEAQQALSDAKNAAGAAIDGLTDPDGASGGGESSGGAGGPLGAGLNPALADAKNAAGKAIDGLSSGADDPERSKALKDAKQAADDAIDGLTDPSAAPGQLTGGPEQAKLEEAKQSAAKAIDDLAKPGDSQARQEGLDSAKQAAMDAIDGLGTQDPTAPGAGDPTGADQNPNREVLMDAKNAAEKAIDSLLKDCDDPERKEALQDAKVAVSDAISKTAAPEHFQRVEDARNAADNAIDGLRGAGDDAGRQQALDEARATADKAIGQINDAAGLDGPQHDQALNQAKESADKALDALSQPGDSPAERQALADAKEAVHKAIGEIGGGGEDDAMRQFLEPGKGSFEPPRGGIGGGAGGGPAGTGDIGLTSADPSAGGAGAGGASGGGAGAGGGAAGGQSPARFDTQPLQSAPAAASAQSGPGMSPGAAPGGAGAQGGMPMSPMGMGGMGGGGQQDNKEREPQIWMQAEEGAWGDGDDAASQNQVLGRT</sequence>
<feature type="compositionally biased region" description="Basic and acidic residues" evidence="1">
    <location>
        <begin position="681"/>
        <end position="690"/>
    </location>
</feature>
<feature type="region of interest" description="Disordered" evidence="1">
    <location>
        <begin position="607"/>
        <end position="628"/>
    </location>
</feature>
<feature type="compositionally biased region" description="Polar residues" evidence="1">
    <location>
        <begin position="249"/>
        <end position="263"/>
    </location>
</feature>
<feature type="region of interest" description="Disordered" evidence="1">
    <location>
        <begin position="657"/>
        <end position="856"/>
    </location>
</feature>
<proteinExistence type="predicted"/>
<organism evidence="2 3">
    <name type="scientific">Amycolatopsis oliviviridis</name>
    <dbReference type="NCBI Taxonomy" id="1471590"/>
    <lineage>
        <taxon>Bacteria</taxon>
        <taxon>Bacillati</taxon>
        <taxon>Actinomycetota</taxon>
        <taxon>Actinomycetes</taxon>
        <taxon>Pseudonocardiales</taxon>
        <taxon>Pseudonocardiaceae</taxon>
        <taxon>Amycolatopsis</taxon>
    </lineage>
</organism>
<feature type="compositionally biased region" description="Polar residues" evidence="1">
    <location>
        <begin position="847"/>
        <end position="856"/>
    </location>
</feature>
<dbReference type="Proteomes" id="UP000635387">
    <property type="component" value="Unassembled WGS sequence"/>
</dbReference>
<evidence type="ECO:0000256" key="1">
    <source>
        <dbReference type="SAM" id="MobiDB-lite"/>
    </source>
</evidence>
<feature type="region of interest" description="Disordered" evidence="1">
    <location>
        <begin position="231"/>
        <end position="546"/>
    </location>
</feature>
<protein>
    <submittedName>
        <fullName evidence="2">Uncharacterized protein</fullName>
    </submittedName>
</protein>
<keyword evidence="3" id="KW-1185">Reference proteome</keyword>
<dbReference type="EMBL" id="BNAY01000007">
    <property type="protein sequence ID" value="GHH28381.1"/>
    <property type="molecule type" value="Genomic_DNA"/>
</dbReference>
<feature type="compositionally biased region" description="Basic and acidic residues" evidence="1">
    <location>
        <begin position="613"/>
        <end position="628"/>
    </location>
</feature>
<feature type="compositionally biased region" description="Polar residues" evidence="1">
    <location>
        <begin position="355"/>
        <end position="364"/>
    </location>
</feature>
<feature type="compositionally biased region" description="Polar residues" evidence="1">
    <location>
        <begin position="305"/>
        <end position="324"/>
    </location>
</feature>
<feature type="compositionally biased region" description="Gly residues" evidence="1">
    <location>
        <begin position="744"/>
        <end position="764"/>
    </location>
</feature>
<feature type="compositionally biased region" description="Gly residues" evidence="1">
    <location>
        <begin position="718"/>
        <end position="733"/>
    </location>
</feature>
<comment type="caution">
    <text evidence="2">The sequence shown here is derived from an EMBL/GenBank/DDBJ whole genome shotgun (WGS) entry which is preliminary data.</text>
</comment>
<evidence type="ECO:0000313" key="2">
    <source>
        <dbReference type="EMBL" id="GHH28381.1"/>
    </source>
</evidence>
<evidence type="ECO:0000313" key="3">
    <source>
        <dbReference type="Proteomes" id="UP000635387"/>
    </source>
</evidence>
<accession>A0ABQ3LWZ4</accession>
<name>A0ABQ3LWZ4_9PSEU</name>
<feature type="compositionally biased region" description="Gly residues" evidence="1">
    <location>
        <begin position="812"/>
        <end position="821"/>
    </location>
</feature>
<dbReference type="RefSeq" id="WP_229907989.1">
    <property type="nucleotide sequence ID" value="NZ_BNAY01000007.1"/>
</dbReference>
<feature type="compositionally biased region" description="Low complexity" evidence="1">
    <location>
        <begin position="777"/>
        <end position="795"/>
    </location>
</feature>